<dbReference type="OrthoDB" id="2143991at2"/>
<dbReference type="Proteomes" id="UP000287101">
    <property type="component" value="Unassembled WGS sequence"/>
</dbReference>
<keyword evidence="2" id="KW-0804">Transcription</keyword>
<name>A0A430A4C8_9ENTE</name>
<evidence type="ECO:0000259" key="3">
    <source>
        <dbReference type="Pfam" id="PF05043"/>
    </source>
</evidence>
<dbReference type="InterPro" id="IPR007737">
    <property type="entry name" value="Mga_HTH"/>
</dbReference>
<dbReference type="Gene3D" id="1.10.10.10">
    <property type="entry name" value="Winged helix-like DNA-binding domain superfamily/Winged helix DNA-binding domain"/>
    <property type="match status" value="1"/>
</dbReference>
<organism evidence="4 5">
    <name type="scientific">Vagococcus fessus</name>
    <dbReference type="NCBI Taxonomy" id="120370"/>
    <lineage>
        <taxon>Bacteria</taxon>
        <taxon>Bacillati</taxon>
        <taxon>Bacillota</taxon>
        <taxon>Bacilli</taxon>
        <taxon>Lactobacillales</taxon>
        <taxon>Enterococcaceae</taxon>
        <taxon>Vagococcus</taxon>
    </lineage>
</organism>
<dbReference type="AlphaFoldDB" id="A0A430A4C8"/>
<protein>
    <recommendedName>
        <fullName evidence="3">Mga helix-turn-helix domain-containing protein</fullName>
    </recommendedName>
</protein>
<dbReference type="InterPro" id="IPR050661">
    <property type="entry name" value="BglG_antiterminators"/>
</dbReference>
<dbReference type="RefSeq" id="WP_148112187.1">
    <property type="nucleotide sequence ID" value="NZ_CBCRYB010000008.1"/>
</dbReference>
<evidence type="ECO:0000256" key="1">
    <source>
        <dbReference type="ARBA" id="ARBA00023015"/>
    </source>
</evidence>
<dbReference type="PANTHER" id="PTHR30185">
    <property type="entry name" value="CRYPTIC BETA-GLUCOSIDE BGL OPERON ANTITERMINATOR"/>
    <property type="match status" value="1"/>
</dbReference>
<keyword evidence="5" id="KW-1185">Reference proteome</keyword>
<dbReference type="InterPro" id="IPR036388">
    <property type="entry name" value="WH-like_DNA-bd_sf"/>
</dbReference>
<feature type="domain" description="Mga helix-turn-helix" evidence="3">
    <location>
        <begin position="84"/>
        <end position="164"/>
    </location>
</feature>
<gene>
    <name evidence="4" type="ORF">CBF31_10200</name>
</gene>
<evidence type="ECO:0000313" key="4">
    <source>
        <dbReference type="EMBL" id="RSU01593.1"/>
    </source>
</evidence>
<evidence type="ECO:0000313" key="5">
    <source>
        <dbReference type="Proteomes" id="UP000287101"/>
    </source>
</evidence>
<sequence>MIDNLLDKSAKRKLDFIRILETAGDFSISKIEMQEIMGISEFICNQIIEECLLDFEEYNLNEYFNLKVSGPDIILFESHQANSELLLEALVKNSLKFNLLLDIYMNDEININQFAEDNFISLSTMYKMVKELKKFMSEFDIEITKKLELVGPEEKIRYFFYQLFNRVDHNADIMYPKTMHLGVGEIVDRLIFDTGLSCKELSRNKLFHYLDMSIHRHKSTEYSAVGYGAIDIYSKESIIWQSVYMSLENIGIFSEEALKHETTVIMGILLTEHMLDVSDCVDLPDDSLLHNYVGDFINEFQKVFKNEIVLKRTEKEFTDDLVISAYGMLAFAPNNRWMPNNLEVTYFEETYNEYFHFCREYIMNCDLPNIDDYQQHLFYNYLLVLIKHISLSNISKAVTVCVDFGLGLNYAEFIKENMMFLNSINIEFSDDYREVDLVLTDSPNTYEDIDNKIVWLAPPRATDWTNLANYIVKIRNGETKLPMTEIDPE</sequence>
<evidence type="ECO:0000256" key="2">
    <source>
        <dbReference type="ARBA" id="ARBA00023163"/>
    </source>
</evidence>
<dbReference type="EMBL" id="NGJY01000005">
    <property type="protein sequence ID" value="RSU01593.1"/>
    <property type="molecule type" value="Genomic_DNA"/>
</dbReference>
<reference evidence="4 5" key="1">
    <citation type="submission" date="2017-05" db="EMBL/GenBank/DDBJ databases">
        <title>Vagococcus spp. assemblies.</title>
        <authorList>
            <person name="Gulvik C.A."/>
        </authorList>
    </citation>
    <scope>NUCLEOTIDE SEQUENCE [LARGE SCALE GENOMIC DNA]</scope>
    <source>
        <strain evidence="4 5">CCUG 41755</strain>
    </source>
</reference>
<comment type="caution">
    <text evidence="4">The sequence shown here is derived from an EMBL/GenBank/DDBJ whole genome shotgun (WGS) entry which is preliminary data.</text>
</comment>
<dbReference type="PANTHER" id="PTHR30185:SF18">
    <property type="entry name" value="TRANSCRIPTIONAL REGULATOR MTLR"/>
    <property type="match status" value="1"/>
</dbReference>
<keyword evidence="1" id="KW-0805">Transcription regulation</keyword>
<accession>A0A430A4C8</accession>
<dbReference type="Pfam" id="PF05043">
    <property type="entry name" value="Mga"/>
    <property type="match status" value="1"/>
</dbReference>
<proteinExistence type="predicted"/>